<dbReference type="AlphaFoldDB" id="A0A8J2T1B9"/>
<comment type="caution">
    <text evidence="2">The sequence shown here is derived from an EMBL/GenBank/DDBJ whole genome shotgun (WGS) entry which is preliminary data.</text>
</comment>
<evidence type="ECO:0000313" key="3">
    <source>
        <dbReference type="Proteomes" id="UP000789595"/>
    </source>
</evidence>
<reference evidence="2" key="1">
    <citation type="submission" date="2021-11" db="EMBL/GenBank/DDBJ databases">
        <authorList>
            <consortium name="Genoscope - CEA"/>
            <person name="William W."/>
        </authorList>
    </citation>
    <scope>NUCLEOTIDE SEQUENCE</scope>
</reference>
<sequence length="449" mass="49382">RHYNELPEGWGGELTPLRVQVAERRRRLRRGRRRRRRREPPRARRDDRRRVARPVPRQVHEDLGRREHDPVMVRPAGGPGLRRDDARRPDRLALVPRPRVRLLGQRRDGARELARLGGRLLAERWPPLRVHGVGAPLDRPEDALLAGAPRPDVRVDDDLARRRAARLARPDAAVPILAVRPDALREKALAPIVGRADRAVARVGVQRGVLGLARRAGVPRRARGAAAVAAVPVRRLGPALVDPVGHEPAVELLAVRRAVGRARDGRGRPVARVVDAARGVVDAPRVGVAEARVHGPARGVQPVHGRALAALAAPLAVVAPRVRGHDRRRRVVRREEDVVPLHADQAEQAPRREVVAHVAPRAPPARVGREDGHGPRHHQPHEERRRHVLHRALVQPVVVAHEAPEHALAAPAGVAAPELHVAGVARARPERAHVGVGLPRFVRWAAGSK</sequence>
<feature type="non-terminal residue" evidence="2">
    <location>
        <position position="1"/>
    </location>
</feature>
<feature type="region of interest" description="Disordered" evidence="1">
    <location>
        <begin position="360"/>
        <end position="384"/>
    </location>
</feature>
<dbReference type="Proteomes" id="UP000789595">
    <property type="component" value="Unassembled WGS sequence"/>
</dbReference>
<accession>A0A8J2T1B9</accession>
<protein>
    <submittedName>
        <fullName evidence="2">Uncharacterized protein</fullName>
    </submittedName>
</protein>
<feature type="region of interest" description="Disordered" evidence="1">
    <location>
        <begin position="26"/>
        <end position="86"/>
    </location>
</feature>
<proteinExistence type="predicted"/>
<dbReference type="EMBL" id="CAKKNE010000006">
    <property type="protein sequence ID" value="CAH0379255.1"/>
    <property type="molecule type" value="Genomic_DNA"/>
</dbReference>
<evidence type="ECO:0000256" key="1">
    <source>
        <dbReference type="SAM" id="MobiDB-lite"/>
    </source>
</evidence>
<organism evidence="2 3">
    <name type="scientific">Pelagomonas calceolata</name>
    <dbReference type="NCBI Taxonomy" id="35677"/>
    <lineage>
        <taxon>Eukaryota</taxon>
        <taxon>Sar</taxon>
        <taxon>Stramenopiles</taxon>
        <taxon>Ochrophyta</taxon>
        <taxon>Pelagophyceae</taxon>
        <taxon>Pelagomonadales</taxon>
        <taxon>Pelagomonadaceae</taxon>
        <taxon>Pelagomonas</taxon>
    </lineage>
</organism>
<name>A0A8J2T1B9_9STRA</name>
<evidence type="ECO:0000313" key="2">
    <source>
        <dbReference type="EMBL" id="CAH0379255.1"/>
    </source>
</evidence>
<feature type="compositionally biased region" description="Basic and acidic residues" evidence="1">
    <location>
        <begin position="58"/>
        <end position="71"/>
    </location>
</feature>
<feature type="compositionally biased region" description="Basic and acidic residues" evidence="1">
    <location>
        <begin position="367"/>
        <end position="384"/>
    </location>
</feature>
<gene>
    <name evidence="2" type="ORF">PECAL_6P08650</name>
</gene>
<feature type="compositionally biased region" description="Basic and acidic residues" evidence="1">
    <location>
        <begin position="40"/>
        <end position="49"/>
    </location>
</feature>
<feature type="compositionally biased region" description="Basic residues" evidence="1">
    <location>
        <begin position="26"/>
        <end position="39"/>
    </location>
</feature>
<keyword evidence="3" id="KW-1185">Reference proteome</keyword>